<feature type="transmembrane region" description="Helical" evidence="2">
    <location>
        <begin position="75"/>
        <end position="92"/>
    </location>
</feature>
<protein>
    <submittedName>
        <fullName evidence="3">Uncharacterized protein</fullName>
    </submittedName>
</protein>
<name>G2QY44_THETT</name>
<feature type="compositionally biased region" description="Basic and acidic residues" evidence="1">
    <location>
        <begin position="20"/>
        <end position="34"/>
    </location>
</feature>
<dbReference type="HOGENOM" id="CLU_2238467_0_0_1"/>
<keyword evidence="2" id="KW-0812">Transmembrane</keyword>
<keyword evidence="2" id="KW-0472">Membrane</keyword>
<dbReference type="RefSeq" id="XP_003651674.1">
    <property type="nucleotide sequence ID" value="XM_003651626.1"/>
</dbReference>
<dbReference type="GeneID" id="11516780"/>
<feature type="compositionally biased region" description="Polar residues" evidence="1">
    <location>
        <begin position="1"/>
        <end position="13"/>
    </location>
</feature>
<reference evidence="3 4" key="1">
    <citation type="journal article" date="2011" name="Nat. Biotechnol.">
        <title>Comparative genomic analysis of the thermophilic biomass-degrading fungi Myceliophthora thermophila and Thielavia terrestris.</title>
        <authorList>
            <person name="Berka R.M."/>
            <person name="Grigoriev I.V."/>
            <person name="Otillar R."/>
            <person name="Salamov A."/>
            <person name="Grimwood J."/>
            <person name="Reid I."/>
            <person name="Ishmael N."/>
            <person name="John T."/>
            <person name="Darmond C."/>
            <person name="Moisan M.-C."/>
            <person name="Henrissat B."/>
            <person name="Coutinho P.M."/>
            <person name="Lombard V."/>
            <person name="Natvig D.O."/>
            <person name="Lindquist E."/>
            <person name="Schmutz J."/>
            <person name="Lucas S."/>
            <person name="Harris P."/>
            <person name="Powlowski J."/>
            <person name="Bellemare A."/>
            <person name="Taylor D."/>
            <person name="Butler G."/>
            <person name="de Vries R.P."/>
            <person name="Allijn I.E."/>
            <person name="van den Brink J."/>
            <person name="Ushinsky S."/>
            <person name="Storms R."/>
            <person name="Powell A.J."/>
            <person name="Paulsen I.T."/>
            <person name="Elbourne L.D.H."/>
            <person name="Baker S.E."/>
            <person name="Magnuson J."/>
            <person name="LaBoissiere S."/>
            <person name="Clutterbuck A.J."/>
            <person name="Martinez D."/>
            <person name="Wogulis M."/>
            <person name="de Leon A.L."/>
            <person name="Rey M.W."/>
            <person name="Tsang A."/>
        </authorList>
    </citation>
    <scope>NUCLEOTIDE SEQUENCE [LARGE SCALE GENOMIC DNA]</scope>
    <source>
        <strain evidence="4">ATCC 38088 / NRRL 8126</strain>
    </source>
</reference>
<dbReference type="Proteomes" id="UP000008181">
    <property type="component" value="Chromosome 2"/>
</dbReference>
<keyword evidence="2" id="KW-1133">Transmembrane helix</keyword>
<evidence type="ECO:0000313" key="3">
    <source>
        <dbReference type="EMBL" id="AEO65338.1"/>
    </source>
</evidence>
<evidence type="ECO:0000256" key="2">
    <source>
        <dbReference type="SAM" id="Phobius"/>
    </source>
</evidence>
<accession>G2QY44</accession>
<gene>
    <name evidence="3" type="ORF">THITE_153166</name>
</gene>
<dbReference type="KEGG" id="ttt:THITE_153166"/>
<organism evidence="3 4">
    <name type="scientific">Thermothielavioides terrestris (strain ATCC 38088 / NRRL 8126)</name>
    <name type="common">Thielavia terrestris</name>
    <dbReference type="NCBI Taxonomy" id="578455"/>
    <lineage>
        <taxon>Eukaryota</taxon>
        <taxon>Fungi</taxon>
        <taxon>Dikarya</taxon>
        <taxon>Ascomycota</taxon>
        <taxon>Pezizomycotina</taxon>
        <taxon>Sordariomycetes</taxon>
        <taxon>Sordariomycetidae</taxon>
        <taxon>Sordariales</taxon>
        <taxon>Chaetomiaceae</taxon>
        <taxon>Thermothielavioides</taxon>
        <taxon>Thermothielavioides terrestris</taxon>
    </lineage>
</organism>
<dbReference type="EMBL" id="CP003010">
    <property type="protein sequence ID" value="AEO65338.1"/>
    <property type="molecule type" value="Genomic_DNA"/>
</dbReference>
<keyword evidence="4" id="KW-1185">Reference proteome</keyword>
<evidence type="ECO:0000256" key="1">
    <source>
        <dbReference type="SAM" id="MobiDB-lite"/>
    </source>
</evidence>
<sequence>MDLQSTDRGSLQSRARRPPLRMDQEKAGEGEEGGRAGGAAARSFARDIGNSPASLLSEEEWLRSAARSLSPDPRGLLILLLFAYALVLQGIPRRRRLVPMYMVAA</sequence>
<feature type="region of interest" description="Disordered" evidence="1">
    <location>
        <begin position="1"/>
        <end position="40"/>
    </location>
</feature>
<dbReference type="AlphaFoldDB" id="G2QY44"/>
<proteinExistence type="predicted"/>
<evidence type="ECO:0000313" key="4">
    <source>
        <dbReference type="Proteomes" id="UP000008181"/>
    </source>
</evidence>